<reference evidence="1" key="1">
    <citation type="submission" date="2021-06" db="EMBL/GenBank/DDBJ databases">
        <authorList>
            <person name="Kallberg Y."/>
            <person name="Tangrot J."/>
            <person name="Rosling A."/>
        </authorList>
    </citation>
    <scope>NUCLEOTIDE SEQUENCE</scope>
    <source>
        <strain evidence="1">MA453B</strain>
    </source>
</reference>
<organism evidence="1 2">
    <name type="scientific">Dentiscutata erythropus</name>
    <dbReference type="NCBI Taxonomy" id="1348616"/>
    <lineage>
        <taxon>Eukaryota</taxon>
        <taxon>Fungi</taxon>
        <taxon>Fungi incertae sedis</taxon>
        <taxon>Mucoromycota</taxon>
        <taxon>Glomeromycotina</taxon>
        <taxon>Glomeromycetes</taxon>
        <taxon>Diversisporales</taxon>
        <taxon>Gigasporaceae</taxon>
        <taxon>Dentiscutata</taxon>
    </lineage>
</organism>
<dbReference type="Proteomes" id="UP000789405">
    <property type="component" value="Unassembled WGS sequence"/>
</dbReference>
<dbReference type="OrthoDB" id="2479892at2759"/>
<keyword evidence="2" id="KW-1185">Reference proteome</keyword>
<dbReference type="EMBL" id="CAJVPY010001106">
    <property type="protein sequence ID" value="CAG8507463.1"/>
    <property type="molecule type" value="Genomic_DNA"/>
</dbReference>
<evidence type="ECO:0000313" key="2">
    <source>
        <dbReference type="Proteomes" id="UP000789405"/>
    </source>
</evidence>
<evidence type="ECO:0000313" key="1">
    <source>
        <dbReference type="EMBL" id="CAG8507463.1"/>
    </source>
</evidence>
<name>A0A9N8ZUA9_9GLOM</name>
<comment type="caution">
    <text evidence="1">The sequence shown here is derived from an EMBL/GenBank/DDBJ whole genome shotgun (WGS) entry which is preliminary data.</text>
</comment>
<feature type="non-terminal residue" evidence="1">
    <location>
        <position position="761"/>
    </location>
</feature>
<gene>
    <name evidence="1" type="ORF">DERYTH_LOCUS3212</name>
</gene>
<dbReference type="AlphaFoldDB" id="A0A9N8ZUA9"/>
<protein>
    <submittedName>
        <fullName evidence="1">27488_t:CDS:1</fullName>
    </submittedName>
</protein>
<sequence length="761" mass="88177">PLYFIIMNLDLFATRYKRPRDDQRIKIVIFLKDVMSTVHIVNDLDRDATLGDARKYLAKIENDLNTFIGWKNTFFRNASRKIPHSDEDNYNVEGILILEEDFYSLHIEIDETIPCVPELVRNLNMDRGYNKHDENSIIPANTSAFSIKDLHMKDIIIENKLEITVKQSNRKIEQFWIESFENNCTKQSDKIAENCSDEIVLNKYTTKTCHKGTILLSCKDLEATEEYINAINNALDGNHNDTQKKDNLKNIGNDYGFFGWHEIKLGGKFLEMTNEHKIIGGIGDRYDGNTPEWIESLESYKTWEIIEYKDKFSLYELLPEEMQLEIKRLNGMKFPITLPVPMPPEIPTLKDNKIFASILNKDIKKPFKDVFGIRIDYQTDNIIGYDKDLPTQPISNNSGLEGVWTKDSENMKIEGPIIQKHCLIGTCVLHLDKNPNYDFAQSKSIISYYSCQSPDKELINIFCNQNSLYDSYDEESQLKFEVNCAIFNGNDIGRLPPKIVRGPTKQSWKEPRDLMKNERNLFIGNKWDLSDSNLIFASLVYLDSLGDHFFLNNSPEYPIIQSPIDSDNEIPNCSQKCIEYDVKKANKTFTQETSQSEKENIEITQLTEAFGNLKLYCIMDCSSNELEEVKKIIYKLTKIVNDITKTKDKDGLSKGREIEHPIKKTDIRFFEFVKNQKHQVIKKVVKEKDSIIKNCLRIEIKLVQELFNSSNSNKNNDELSNEKDVYLVRKVDKDKIEKLDVSNMLKGAINKDKVGIKETYL</sequence>
<proteinExistence type="predicted"/>
<accession>A0A9N8ZUA9</accession>